<keyword evidence="2" id="KW-1185">Reference proteome</keyword>
<dbReference type="Proteomes" id="UP001058974">
    <property type="component" value="Chromosome 5"/>
</dbReference>
<proteinExistence type="predicted"/>
<evidence type="ECO:0000313" key="1">
    <source>
        <dbReference type="EMBL" id="KAI5409396.1"/>
    </source>
</evidence>
<protein>
    <submittedName>
        <fullName evidence="1">Uncharacterized protein</fullName>
    </submittedName>
</protein>
<gene>
    <name evidence="1" type="ORF">KIW84_054997</name>
</gene>
<accession>A0A9D4WZG8</accession>
<dbReference type="Gramene" id="Psat05G0499700-T1">
    <property type="protein sequence ID" value="KAI5409396.1"/>
    <property type="gene ID" value="KIW84_054997"/>
</dbReference>
<dbReference type="AlphaFoldDB" id="A0A9D4WZG8"/>
<sequence>MRVLFGAQDDSVQQLASQIQCIQQEVLHQGILKDIKGFGWISVGSGFTGMVRPFEIICDIIDKKELWKIVVKVHHKWNVVSNNKEQIIIELLGVIGLIEEIGYTQMTSGSKKQQVNIILKDLGIPKDYHVGSLSQLISMQSNMWSRNSSGSQLTSYDKFMSQATALSLGDIVKLPDACHKCPKVAKGSSPPYICIDNHSTKTEILRYEIEIEVADNGSNDGIHDPLEFPFVLDQLLGHEFAFKVKRQPKCKNGNVMSLKKDKETIDKLLSLGRFQPNSSDVNGEQILQINEGVYEATLVEEWTIINELEITLTLNPEAFPPVPSPKRLVITYFML</sequence>
<reference evidence="1 2" key="1">
    <citation type="journal article" date="2022" name="Nat. Genet.">
        <title>Improved pea reference genome and pan-genome highlight genomic features and evolutionary characteristics.</title>
        <authorList>
            <person name="Yang T."/>
            <person name="Liu R."/>
            <person name="Luo Y."/>
            <person name="Hu S."/>
            <person name="Wang D."/>
            <person name="Wang C."/>
            <person name="Pandey M.K."/>
            <person name="Ge S."/>
            <person name="Xu Q."/>
            <person name="Li N."/>
            <person name="Li G."/>
            <person name="Huang Y."/>
            <person name="Saxena R.K."/>
            <person name="Ji Y."/>
            <person name="Li M."/>
            <person name="Yan X."/>
            <person name="He Y."/>
            <person name="Liu Y."/>
            <person name="Wang X."/>
            <person name="Xiang C."/>
            <person name="Varshney R.K."/>
            <person name="Ding H."/>
            <person name="Gao S."/>
            <person name="Zong X."/>
        </authorList>
    </citation>
    <scope>NUCLEOTIDE SEQUENCE [LARGE SCALE GENOMIC DNA]</scope>
    <source>
        <strain evidence="1 2">cv. Zhongwan 6</strain>
    </source>
</reference>
<evidence type="ECO:0000313" key="2">
    <source>
        <dbReference type="Proteomes" id="UP001058974"/>
    </source>
</evidence>
<organism evidence="1 2">
    <name type="scientific">Pisum sativum</name>
    <name type="common">Garden pea</name>
    <name type="synonym">Lathyrus oleraceus</name>
    <dbReference type="NCBI Taxonomy" id="3888"/>
    <lineage>
        <taxon>Eukaryota</taxon>
        <taxon>Viridiplantae</taxon>
        <taxon>Streptophyta</taxon>
        <taxon>Embryophyta</taxon>
        <taxon>Tracheophyta</taxon>
        <taxon>Spermatophyta</taxon>
        <taxon>Magnoliopsida</taxon>
        <taxon>eudicotyledons</taxon>
        <taxon>Gunneridae</taxon>
        <taxon>Pentapetalae</taxon>
        <taxon>rosids</taxon>
        <taxon>fabids</taxon>
        <taxon>Fabales</taxon>
        <taxon>Fabaceae</taxon>
        <taxon>Papilionoideae</taxon>
        <taxon>50 kb inversion clade</taxon>
        <taxon>NPAAA clade</taxon>
        <taxon>Hologalegina</taxon>
        <taxon>IRL clade</taxon>
        <taxon>Fabeae</taxon>
        <taxon>Lathyrus</taxon>
    </lineage>
</organism>
<name>A0A9D4WZG8_PEA</name>
<dbReference type="EMBL" id="JAMSHJ010000005">
    <property type="protein sequence ID" value="KAI5409396.1"/>
    <property type="molecule type" value="Genomic_DNA"/>
</dbReference>
<comment type="caution">
    <text evidence="1">The sequence shown here is derived from an EMBL/GenBank/DDBJ whole genome shotgun (WGS) entry which is preliminary data.</text>
</comment>